<dbReference type="EMBL" id="CAJEWN010000650">
    <property type="protein sequence ID" value="CAD2187680.1"/>
    <property type="molecule type" value="Genomic_DNA"/>
</dbReference>
<proteinExistence type="predicted"/>
<dbReference type="OrthoDB" id="5809639at2759"/>
<reference evidence="1 2" key="1">
    <citation type="submission" date="2020-08" db="EMBL/GenBank/DDBJ databases">
        <authorList>
            <person name="Koutsovoulos G."/>
            <person name="Danchin GJ E."/>
        </authorList>
    </citation>
    <scope>NUCLEOTIDE SEQUENCE [LARGE SCALE GENOMIC DNA]</scope>
</reference>
<organism evidence="1 2">
    <name type="scientific">Meloidogyne enterolobii</name>
    <name type="common">Root-knot nematode worm</name>
    <name type="synonym">Meloidogyne mayaguensis</name>
    <dbReference type="NCBI Taxonomy" id="390850"/>
    <lineage>
        <taxon>Eukaryota</taxon>
        <taxon>Metazoa</taxon>
        <taxon>Ecdysozoa</taxon>
        <taxon>Nematoda</taxon>
        <taxon>Chromadorea</taxon>
        <taxon>Rhabditida</taxon>
        <taxon>Tylenchina</taxon>
        <taxon>Tylenchomorpha</taxon>
        <taxon>Tylenchoidea</taxon>
        <taxon>Meloidogynidae</taxon>
        <taxon>Meloidogyninae</taxon>
        <taxon>Meloidogyne</taxon>
    </lineage>
</organism>
<dbReference type="Proteomes" id="UP000580250">
    <property type="component" value="Unassembled WGS sequence"/>
</dbReference>
<dbReference type="AlphaFoldDB" id="A0A6V7WKZ0"/>
<name>A0A6V7WKZ0_MELEN</name>
<accession>A0A6V7WKZ0</accession>
<sequence length="50" mass="5989">MEENPHEFINMALTMHHSYGSRKLSEQKEQIEDRLQNIRMLNLLKNFDAS</sequence>
<gene>
    <name evidence="1" type="ORF">MENT_LOCUS40280</name>
</gene>
<evidence type="ECO:0000313" key="2">
    <source>
        <dbReference type="Proteomes" id="UP000580250"/>
    </source>
</evidence>
<protein>
    <submittedName>
        <fullName evidence="1">Uncharacterized protein</fullName>
    </submittedName>
</protein>
<evidence type="ECO:0000313" key="1">
    <source>
        <dbReference type="EMBL" id="CAD2187680.1"/>
    </source>
</evidence>
<comment type="caution">
    <text evidence="1">The sequence shown here is derived from an EMBL/GenBank/DDBJ whole genome shotgun (WGS) entry which is preliminary data.</text>
</comment>